<proteinExistence type="predicted"/>
<evidence type="ECO:0000256" key="3">
    <source>
        <dbReference type="ARBA" id="ARBA00022833"/>
    </source>
</evidence>
<evidence type="ECO:0000256" key="2">
    <source>
        <dbReference type="ARBA" id="ARBA00022771"/>
    </source>
</evidence>
<dbReference type="InterPro" id="IPR036443">
    <property type="entry name" value="Znf_RanBP2_sf"/>
</dbReference>
<dbReference type="InterPro" id="IPR001876">
    <property type="entry name" value="Znf_RanBP2"/>
</dbReference>
<evidence type="ECO:0000259" key="4">
    <source>
        <dbReference type="PROSITE" id="PS01358"/>
    </source>
</evidence>
<dbReference type="PROSITE" id="PS01358">
    <property type="entry name" value="ZF_RANBP2_1"/>
    <property type="match status" value="1"/>
</dbReference>
<feature type="domain" description="RanBP2-type" evidence="4">
    <location>
        <begin position="45"/>
        <end position="64"/>
    </location>
</feature>
<protein>
    <recommendedName>
        <fullName evidence="4">RanBP2-type domain-containing protein</fullName>
    </recommendedName>
</protein>
<dbReference type="EMBL" id="LCLA01000007">
    <property type="protein sequence ID" value="KKU10613.1"/>
    <property type="molecule type" value="Genomic_DNA"/>
</dbReference>
<dbReference type="Proteomes" id="UP000034329">
    <property type="component" value="Unassembled WGS sequence"/>
</dbReference>
<sequence length="70" mass="7928">MSKVAGFTAGELEKLGLTAQDLTEIRFKDEECCWAQQVAPEPVRWICVHCEHRNSESRGCCKRCGRGRSE</sequence>
<keyword evidence="3" id="KW-0862">Zinc</keyword>
<dbReference type="AlphaFoldDB" id="A0A0G1PYV6"/>
<organism evidence="5 6">
    <name type="scientific">Candidatus Woesebacteria bacterium GW2011_GWB1_45_5</name>
    <dbReference type="NCBI Taxonomy" id="1618581"/>
    <lineage>
        <taxon>Bacteria</taxon>
        <taxon>Candidatus Woeseibacteriota</taxon>
    </lineage>
</organism>
<evidence type="ECO:0000313" key="6">
    <source>
        <dbReference type="Proteomes" id="UP000034329"/>
    </source>
</evidence>
<gene>
    <name evidence="5" type="ORF">UX13_C0007G0012</name>
</gene>
<name>A0A0G1PYV6_9BACT</name>
<dbReference type="SUPFAM" id="SSF90209">
    <property type="entry name" value="Ran binding protein zinc finger-like"/>
    <property type="match status" value="1"/>
</dbReference>
<reference evidence="5 6" key="1">
    <citation type="journal article" date="2015" name="Nature">
        <title>rRNA introns, odd ribosomes, and small enigmatic genomes across a large radiation of phyla.</title>
        <authorList>
            <person name="Brown C.T."/>
            <person name="Hug L.A."/>
            <person name="Thomas B.C."/>
            <person name="Sharon I."/>
            <person name="Castelle C.J."/>
            <person name="Singh A."/>
            <person name="Wilkins M.J."/>
            <person name="Williams K.H."/>
            <person name="Banfield J.F."/>
        </authorList>
    </citation>
    <scope>NUCLEOTIDE SEQUENCE [LARGE SCALE GENOMIC DNA]</scope>
</reference>
<keyword evidence="2" id="KW-0863">Zinc-finger</keyword>
<evidence type="ECO:0000313" key="5">
    <source>
        <dbReference type="EMBL" id="KKU10613.1"/>
    </source>
</evidence>
<dbReference type="GO" id="GO:0008270">
    <property type="term" value="F:zinc ion binding"/>
    <property type="evidence" value="ECO:0007669"/>
    <property type="project" value="UniProtKB-KW"/>
</dbReference>
<accession>A0A0G1PYV6</accession>
<keyword evidence="1" id="KW-0479">Metal-binding</keyword>
<comment type="caution">
    <text evidence="5">The sequence shown here is derived from an EMBL/GenBank/DDBJ whole genome shotgun (WGS) entry which is preliminary data.</text>
</comment>
<evidence type="ECO:0000256" key="1">
    <source>
        <dbReference type="ARBA" id="ARBA00022723"/>
    </source>
</evidence>